<keyword evidence="3" id="KW-1003">Cell membrane</keyword>
<dbReference type="Gene3D" id="3.40.50.300">
    <property type="entry name" value="P-loop containing nucleotide triphosphate hydrolases"/>
    <property type="match status" value="1"/>
</dbReference>
<evidence type="ECO:0000256" key="1">
    <source>
        <dbReference type="ARBA" id="ARBA00005417"/>
    </source>
</evidence>
<evidence type="ECO:0000256" key="4">
    <source>
        <dbReference type="ARBA" id="ARBA00022741"/>
    </source>
</evidence>
<evidence type="ECO:0000259" key="7">
    <source>
        <dbReference type="PROSITE" id="PS50893"/>
    </source>
</evidence>
<evidence type="ECO:0000256" key="2">
    <source>
        <dbReference type="ARBA" id="ARBA00022448"/>
    </source>
</evidence>
<dbReference type="RefSeq" id="WP_341412886.1">
    <property type="nucleotide sequence ID" value="NZ_JBBUTH010000011.1"/>
</dbReference>
<dbReference type="PROSITE" id="PS50893">
    <property type="entry name" value="ABC_TRANSPORTER_2"/>
    <property type="match status" value="1"/>
</dbReference>
<evidence type="ECO:0000256" key="3">
    <source>
        <dbReference type="ARBA" id="ARBA00022475"/>
    </source>
</evidence>
<dbReference type="PANTHER" id="PTHR43335">
    <property type="entry name" value="ABC TRANSPORTER, ATP-BINDING PROTEIN"/>
    <property type="match status" value="1"/>
</dbReference>
<feature type="region of interest" description="Disordered" evidence="6">
    <location>
        <begin position="1"/>
        <end position="21"/>
    </location>
</feature>
<keyword evidence="5 8" id="KW-0067">ATP-binding</keyword>
<dbReference type="InterPro" id="IPR003593">
    <property type="entry name" value="AAA+_ATPase"/>
</dbReference>
<dbReference type="InterPro" id="IPR017871">
    <property type="entry name" value="ABC_transporter-like_CS"/>
</dbReference>
<organism evidence="8 9">
    <name type="scientific">Pseudaquabacterium inlustre</name>
    <dbReference type="NCBI Taxonomy" id="2984192"/>
    <lineage>
        <taxon>Bacteria</taxon>
        <taxon>Pseudomonadati</taxon>
        <taxon>Pseudomonadota</taxon>
        <taxon>Betaproteobacteria</taxon>
        <taxon>Burkholderiales</taxon>
        <taxon>Sphaerotilaceae</taxon>
        <taxon>Pseudaquabacterium</taxon>
    </lineage>
</organism>
<protein>
    <submittedName>
        <fullName evidence="8">ATP-binding cassette domain-containing protein</fullName>
    </submittedName>
</protein>
<dbReference type="Pfam" id="PF00005">
    <property type="entry name" value="ABC_tran"/>
    <property type="match status" value="1"/>
</dbReference>
<comment type="similarity">
    <text evidence="1">Belongs to the ABC transporter superfamily.</text>
</comment>
<name>A0ABU9CMT4_9BURK</name>
<keyword evidence="4" id="KW-0547">Nucleotide-binding</keyword>
<accession>A0ABU9CMT4</accession>
<evidence type="ECO:0000256" key="6">
    <source>
        <dbReference type="SAM" id="MobiDB-lite"/>
    </source>
</evidence>
<proteinExistence type="inferred from homology"/>
<dbReference type="PANTHER" id="PTHR43335:SF4">
    <property type="entry name" value="ABC TRANSPORTER, ATP-BINDING PROTEIN"/>
    <property type="match status" value="1"/>
</dbReference>
<dbReference type="SUPFAM" id="SSF52540">
    <property type="entry name" value="P-loop containing nucleoside triphosphate hydrolases"/>
    <property type="match status" value="1"/>
</dbReference>
<feature type="domain" description="ABC transporter" evidence="7">
    <location>
        <begin position="31"/>
        <end position="257"/>
    </location>
</feature>
<sequence length="267" mass="28388">MSAAELGAPMAGAAPSQARPRVSTGPAPVLIRLHEASVQFGATPALHGLSLDIRQGERIALVGANGAGKTTLLRLLNGLLAPHRGERVLSPEGASTQHRPVTAMLFQRPFLLHLSVRRNLALALWLAGVPAAERPGRCGEALARVGLQALAAQPARALSGGQQQRLALARAWAVRPDILFLDEPTASLDPSAKREVEQLIEDFGAAGMALVMSSHNLGQVKRLADRVLFLDQGRLLADRPVAEFFRADGAGLPAEAVQFLHAELPWR</sequence>
<reference evidence="8 9" key="1">
    <citation type="submission" date="2024-04" db="EMBL/GenBank/DDBJ databases">
        <title>Novel species of the genus Ideonella isolated from streams.</title>
        <authorList>
            <person name="Lu H."/>
        </authorList>
    </citation>
    <scope>NUCLEOTIDE SEQUENCE [LARGE SCALE GENOMIC DNA]</scope>
    <source>
        <strain evidence="8 9">DXS22W</strain>
    </source>
</reference>
<keyword evidence="3" id="KW-0472">Membrane</keyword>
<dbReference type="GO" id="GO:0005524">
    <property type="term" value="F:ATP binding"/>
    <property type="evidence" value="ECO:0007669"/>
    <property type="project" value="UniProtKB-KW"/>
</dbReference>
<keyword evidence="9" id="KW-1185">Reference proteome</keyword>
<dbReference type="EMBL" id="JBBUTH010000011">
    <property type="protein sequence ID" value="MEK8053140.1"/>
    <property type="molecule type" value="Genomic_DNA"/>
</dbReference>
<comment type="caution">
    <text evidence="8">The sequence shown here is derived from an EMBL/GenBank/DDBJ whole genome shotgun (WGS) entry which is preliminary data.</text>
</comment>
<evidence type="ECO:0000313" key="8">
    <source>
        <dbReference type="EMBL" id="MEK8053140.1"/>
    </source>
</evidence>
<evidence type="ECO:0000313" key="9">
    <source>
        <dbReference type="Proteomes" id="UP001365405"/>
    </source>
</evidence>
<dbReference type="Proteomes" id="UP001365405">
    <property type="component" value="Unassembled WGS sequence"/>
</dbReference>
<dbReference type="InterPro" id="IPR003439">
    <property type="entry name" value="ABC_transporter-like_ATP-bd"/>
</dbReference>
<dbReference type="PROSITE" id="PS00211">
    <property type="entry name" value="ABC_TRANSPORTER_1"/>
    <property type="match status" value="1"/>
</dbReference>
<gene>
    <name evidence="8" type="ORF">AACH10_22995</name>
</gene>
<dbReference type="SMART" id="SM00382">
    <property type="entry name" value="AAA"/>
    <property type="match status" value="1"/>
</dbReference>
<dbReference type="InterPro" id="IPR027417">
    <property type="entry name" value="P-loop_NTPase"/>
</dbReference>
<feature type="compositionally biased region" description="Low complexity" evidence="6">
    <location>
        <begin position="1"/>
        <end position="15"/>
    </location>
</feature>
<evidence type="ECO:0000256" key="5">
    <source>
        <dbReference type="ARBA" id="ARBA00022840"/>
    </source>
</evidence>
<keyword evidence="2" id="KW-0813">Transport</keyword>